<evidence type="ECO:0000313" key="2">
    <source>
        <dbReference type="Proteomes" id="UP000028999"/>
    </source>
</evidence>
<sequence>MVKTTRTSGVIGLKSYFSTVQ</sequence>
<proteinExistence type="predicted"/>
<dbReference type="Proteomes" id="UP000028999">
    <property type="component" value="Unassembled WGS sequence"/>
</dbReference>
<dbReference type="PaxDb" id="3708-A0A078GWX6"/>
<dbReference type="Gramene" id="CDY29654">
    <property type="protein sequence ID" value="CDY29654"/>
    <property type="gene ID" value="GSBRNA2T00043414001"/>
</dbReference>
<dbReference type="EMBL" id="LK032241">
    <property type="protein sequence ID" value="CDY29654.1"/>
    <property type="molecule type" value="Genomic_DNA"/>
</dbReference>
<gene>
    <name evidence="1" type="primary">BnaA04g17730D</name>
    <name evidence="1" type="ORF">GSBRNA2T00043414001</name>
</gene>
<evidence type="ECO:0000313" key="1">
    <source>
        <dbReference type="EMBL" id="CDY29654.1"/>
    </source>
</evidence>
<name>A0A078GWX6_BRANA</name>
<protein>
    <submittedName>
        <fullName evidence="1">BnaA04g17730D protein</fullName>
    </submittedName>
</protein>
<reference evidence="1 2" key="1">
    <citation type="journal article" date="2014" name="Science">
        <title>Plant genetics. Early allopolyploid evolution in the post-Neolithic Brassica napus oilseed genome.</title>
        <authorList>
            <person name="Chalhoub B."/>
            <person name="Denoeud F."/>
            <person name="Liu S."/>
            <person name="Parkin I.A."/>
            <person name="Tang H."/>
            <person name="Wang X."/>
            <person name="Chiquet J."/>
            <person name="Belcram H."/>
            <person name="Tong C."/>
            <person name="Samans B."/>
            <person name="Correa M."/>
            <person name="Da Silva C."/>
            <person name="Just J."/>
            <person name="Falentin C."/>
            <person name="Koh C.S."/>
            <person name="Le Clainche I."/>
            <person name="Bernard M."/>
            <person name="Bento P."/>
            <person name="Noel B."/>
            <person name="Labadie K."/>
            <person name="Alberti A."/>
            <person name="Charles M."/>
            <person name="Arnaud D."/>
            <person name="Guo H."/>
            <person name="Daviaud C."/>
            <person name="Alamery S."/>
            <person name="Jabbari K."/>
            <person name="Zhao M."/>
            <person name="Edger P.P."/>
            <person name="Chelaifa H."/>
            <person name="Tack D."/>
            <person name="Lassalle G."/>
            <person name="Mestiri I."/>
            <person name="Schnel N."/>
            <person name="Le Paslier M.C."/>
            <person name="Fan G."/>
            <person name="Renault V."/>
            <person name="Bayer P.E."/>
            <person name="Golicz A.A."/>
            <person name="Manoli S."/>
            <person name="Lee T.H."/>
            <person name="Thi V.H."/>
            <person name="Chalabi S."/>
            <person name="Hu Q."/>
            <person name="Fan C."/>
            <person name="Tollenaere R."/>
            <person name="Lu Y."/>
            <person name="Battail C."/>
            <person name="Shen J."/>
            <person name="Sidebottom C.H."/>
            <person name="Wang X."/>
            <person name="Canaguier A."/>
            <person name="Chauveau A."/>
            <person name="Berard A."/>
            <person name="Deniot G."/>
            <person name="Guan M."/>
            <person name="Liu Z."/>
            <person name="Sun F."/>
            <person name="Lim Y.P."/>
            <person name="Lyons E."/>
            <person name="Town C.D."/>
            <person name="Bancroft I."/>
            <person name="Wang X."/>
            <person name="Meng J."/>
            <person name="Ma J."/>
            <person name="Pires J.C."/>
            <person name="King G.J."/>
            <person name="Brunel D."/>
            <person name="Delourme R."/>
            <person name="Renard M."/>
            <person name="Aury J.M."/>
            <person name="Adams K.L."/>
            <person name="Batley J."/>
            <person name="Snowdon R.J."/>
            <person name="Tost J."/>
            <person name="Edwards D."/>
            <person name="Zhou Y."/>
            <person name="Hua W."/>
            <person name="Sharpe A.G."/>
            <person name="Paterson A.H."/>
            <person name="Guan C."/>
            <person name="Wincker P."/>
        </authorList>
    </citation>
    <scope>NUCLEOTIDE SEQUENCE [LARGE SCALE GENOMIC DNA]</scope>
    <source>
        <strain evidence="2">cv. Darmor-bzh</strain>
    </source>
</reference>
<keyword evidence="2" id="KW-1185">Reference proteome</keyword>
<organism evidence="1 2">
    <name type="scientific">Brassica napus</name>
    <name type="common">Rape</name>
    <dbReference type="NCBI Taxonomy" id="3708"/>
    <lineage>
        <taxon>Eukaryota</taxon>
        <taxon>Viridiplantae</taxon>
        <taxon>Streptophyta</taxon>
        <taxon>Embryophyta</taxon>
        <taxon>Tracheophyta</taxon>
        <taxon>Spermatophyta</taxon>
        <taxon>Magnoliopsida</taxon>
        <taxon>eudicotyledons</taxon>
        <taxon>Gunneridae</taxon>
        <taxon>Pentapetalae</taxon>
        <taxon>rosids</taxon>
        <taxon>malvids</taxon>
        <taxon>Brassicales</taxon>
        <taxon>Brassicaceae</taxon>
        <taxon>Brassiceae</taxon>
        <taxon>Brassica</taxon>
    </lineage>
</organism>
<accession>A0A078GWX6</accession>
<dbReference type="AlphaFoldDB" id="A0A078GWX6"/>